<comment type="subcellular location">
    <subcellularLocation>
        <location evidence="1">Cytoplasm</location>
    </subcellularLocation>
</comment>
<evidence type="ECO:0000256" key="8">
    <source>
        <dbReference type="ARBA" id="ARBA00023146"/>
    </source>
</evidence>
<dbReference type="SUPFAM" id="SSF48163">
    <property type="entry name" value="An anticodon-binding domain of class I aminoacyl-tRNA synthetases"/>
    <property type="match status" value="1"/>
</dbReference>
<evidence type="ECO:0000256" key="7">
    <source>
        <dbReference type="ARBA" id="ARBA00022917"/>
    </source>
</evidence>
<dbReference type="GO" id="GO:0004824">
    <property type="term" value="F:lysine-tRNA ligase activity"/>
    <property type="evidence" value="ECO:0007669"/>
    <property type="project" value="InterPro"/>
</dbReference>
<evidence type="ECO:0000256" key="1">
    <source>
        <dbReference type="ARBA" id="ARBA00004496"/>
    </source>
</evidence>
<organism evidence="9 10">
    <name type="scientific">Candidatus Berkelbacteria bacterium CG03_land_8_20_14_0_80_40_36</name>
    <dbReference type="NCBI Taxonomy" id="1974509"/>
    <lineage>
        <taxon>Bacteria</taxon>
        <taxon>Candidatus Berkelbacteria</taxon>
    </lineage>
</organism>
<dbReference type="GO" id="GO:0006430">
    <property type="term" value="P:lysyl-tRNA aminoacylation"/>
    <property type="evidence" value="ECO:0007669"/>
    <property type="project" value="InterPro"/>
</dbReference>
<dbReference type="AlphaFoldDB" id="A0A2M7CIP0"/>
<keyword evidence="5" id="KW-0547">Nucleotide-binding</keyword>
<keyword evidence="8" id="KW-0030">Aminoacyl-tRNA synthetase</keyword>
<gene>
    <name evidence="9" type="ORF">COS38_01210</name>
</gene>
<reference evidence="10" key="1">
    <citation type="submission" date="2017-09" db="EMBL/GenBank/DDBJ databases">
        <title>Depth-based differentiation of microbial function through sediment-hosted aquifers and enrichment of novel symbionts in the deep terrestrial subsurface.</title>
        <authorList>
            <person name="Probst A.J."/>
            <person name="Ladd B."/>
            <person name="Jarett J.K."/>
            <person name="Geller-Mcgrath D.E."/>
            <person name="Sieber C.M.K."/>
            <person name="Emerson J.B."/>
            <person name="Anantharaman K."/>
            <person name="Thomas B.C."/>
            <person name="Malmstrom R."/>
            <person name="Stieglmeier M."/>
            <person name="Klingl A."/>
            <person name="Woyke T."/>
            <person name="Ryan C.M."/>
            <person name="Banfield J.F."/>
        </authorList>
    </citation>
    <scope>NUCLEOTIDE SEQUENCE [LARGE SCALE GENOMIC DNA]</scope>
</reference>
<keyword evidence="6" id="KW-0067">ATP-binding</keyword>
<dbReference type="Proteomes" id="UP000229966">
    <property type="component" value="Unassembled WGS sequence"/>
</dbReference>
<evidence type="ECO:0000256" key="3">
    <source>
        <dbReference type="ARBA" id="ARBA00022490"/>
    </source>
</evidence>
<comment type="caution">
    <text evidence="9">The sequence shown here is derived from an EMBL/GenBank/DDBJ whole genome shotgun (WGS) entry which is preliminary data.</text>
</comment>
<keyword evidence="3" id="KW-0963">Cytoplasm</keyword>
<evidence type="ECO:0000313" key="9">
    <source>
        <dbReference type="EMBL" id="PIV25516.1"/>
    </source>
</evidence>
<evidence type="ECO:0000256" key="2">
    <source>
        <dbReference type="ARBA" id="ARBA00005594"/>
    </source>
</evidence>
<dbReference type="PANTHER" id="PTHR37940:SF1">
    <property type="entry name" value="LYSINE--TRNA LIGASE"/>
    <property type="match status" value="1"/>
</dbReference>
<proteinExistence type="inferred from homology"/>
<dbReference type="EMBL" id="PEUM01000031">
    <property type="protein sequence ID" value="PIV25516.1"/>
    <property type="molecule type" value="Genomic_DNA"/>
</dbReference>
<dbReference type="InterPro" id="IPR002904">
    <property type="entry name" value="Lys-tRNA-ligase"/>
</dbReference>
<evidence type="ECO:0000313" key="10">
    <source>
        <dbReference type="Proteomes" id="UP000229966"/>
    </source>
</evidence>
<name>A0A2M7CIP0_9BACT</name>
<accession>A0A2M7CIP0</accession>
<protein>
    <submittedName>
        <fullName evidence="9">Lysine--tRNA ligase</fullName>
    </submittedName>
</protein>
<dbReference type="GO" id="GO:0000049">
    <property type="term" value="F:tRNA binding"/>
    <property type="evidence" value="ECO:0007669"/>
    <property type="project" value="InterPro"/>
</dbReference>
<evidence type="ECO:0000256" key="4">
    <source>
        <dbReference type="ARBA" id="ARBA00022598"/>
    </source>
</evidence>
<dbReference type="GO" id="GO:0005524">
    <property type="term" value="F:ATP binding"/>
    <property type="evidence" value="ECO:0007669"/>
    <property type="project" value="UniProtKB-KW"/>
</dbReference>
<keyword evidence="7" id="KW-0648">Protein biosynthesis</keyword>
<sequence length="76" mass="8790">FLAELAVVFESRKNWTGDALHTQIHKIKDKVQIAPKLAFSAIYQIFLGRYSGPQAGWFLASLDRKFVERRLRKIAE</sequence>
<comment type="similarity">
    <text evidence="2">Belongs to the class-I aminoacyl-tRNA synthetase family.</text>
</comment>
<evidence type="ECO:0000256" key="5">
    <source>
        <dbReference type="ARBA" id="ARBA00022741"/>
    </source>
</evidence>
<dbReference type="Gene3D" id="1.10.10.350">
    <property type="match status" value="1"/>
</dbReference>
<dbReference type="InterPro" id="IPR008925">
    <property type="entry name" value="aa_tRNA-synth_I_cd-bd_sf"/>
</dbReference>
<feature type="non-terminal residue" evidence="9">
    <location>
        <position position="1"/>
    </location>
</feature>
<dbReference type="InterPro" id="IPR020751">
    <property type="entry name" value="aa-tRNA-synth_I_codon-bd_sub2"/>
</dbReference>
<dbReference type="GO" id="GO:0005737">
    <property type="term" value="C:cytoplasm"/>
    <property type="evidence" value="ECO:0007669"/>
    <property type="project" value="UniProtKB-SubCell"/>
</dbReference>
<evidence type="ECO:0000256" key="6">
    <source>
        <dbReference type="ARBA" id="ARBA00022840"/>
    </source>
</evidence>
<keyword evidence="4 9" id="KW-0436">Ligase</keyword>
<dbReference type="PANTHER" id="PTHR37940">
    <property type="entry name" value="LYSINE--TRNA LIGASE"/>
    <property type="match status" value="1"/>
</dbReference>